<feature type="transmembrane region" description="Helical" evidence="1">
    <location>
        <begin position="266"/>
        <end position="290"/>
    </location>
</feature>
<dbReference type="InterPro" id="IPR007110">
    <property type="entry name" value="Ig-like_dom"/>
</dbReference>
<keyword evidence="3" id="KW-1185">Reference proteome</keyword>
<sequence length="291" mass="32360">MSSVVSCERHRSLNLSKWGRTSWIILCFVVSGAFSLVTVHQPAVLSAALGQDIIMPCELRLQDEKLLSQPILYWWKLNEMAADFIRLIPSQTPNNSRATLLDNNGTSTNKSMILKSVQWADSGKYRCKLSLHTERNGNFRQKGDTTSLVVYGATVFNVTKHAPCMLGCEVSVTRDAGFSLHIFHNGRRLQNVTSAPGDADAALPYVTLSETVPLWSRGKYECQLHLRDDVITKSIFHSNLSEVGEGDKKESTTCSSARHGVYPEPWFLYVALLLVPVTVLIGLLSAMLMCR</sequence>
<proteinExistence type="predicted"/>
<evidence type="ECO:0000313" key="3">
    <source>
        <dbReference type="Proteomes" id="UP000695023"/>
    </source>
</evidence>
<dbReference type="Proteomes" id="UP000695023">
    <property type="component" value="Unplaced"/>
</dbReference>
<keyword evidence="1" id="KW-1133">Transmembrane helix</keyword>
<dbReference type="SUPFAM" id="SSF48726">
    <property type="entry name" value="Immunoglobulin"/>
    <property type="match status" value="1"/>
</dbReference>
<dbReference type="PROSITE" id="PS50835">
    <property type="entry name" value="IG_LIKE"/>
    <property type="match status" value="1"/>
</dbReference>
<name>A0A9Y3S1I1_9CICH</name>
<dbReference type="InterPro" id="IPR036179">
    <property type="entry name" value="Ig-like_dom_sf"/>
</dbReference>
<gene>
    <name evidence="4" type="primary">LOC102213077</name>
</gene>
<keyword evidence="1" id="KW-0472">Membrane</keyword>
<feature type="domain" description="Ig-like" evidence="2">
    <location>
        <begin position="50"/>
        <end position="146"/>
    </location>
</feature>
<feature type="transmembrane region" description="Helical" evidence="1">
    <location>
        <begin position="21"/>
        <end position="39"/>
    </location>
</feature>
<evidence type="ECO:0000259" key="2">
    <source>
        <dbReference type="PROSITE" id="PS50835"/>
    </source>
</evidence>
<dbReference type="InterPro" id="IPR013106">
    <property type="entry name" value="Ig_V-set"/>
</dbReference>
<dbReference type="SMART" id="SM00409">
    <property type="entry name" value="IG"/>
    <property type="match status" value="1"/>
</dbReference>
<dbReference type="InterPro" id="IPR013783">
    <property type="entry name" value="Ig-like_fold"/>
</dbReference>
<dbReference type="RefSeq" id="XP_005753181.1">
    <property type="nucleotide sequence ID" value="XM_005753124.1"/>
</dbReference>
<dbReference type="Gene3D" id="2.60.40.10">
    <property type="entry name" value="Immunoglobulins"/>
    <property type="match status" value="1"/>
</dbReference>
<keyword evidence="1" id="KW-0812">Transmembrane</keyword>
<accession>A0A9Y3S1I1</accession>
<dbReference type="Pfam" id="PF07686">
    <property type="entry name" value="V-set"/>
    <property type="match status" value="1"/>
</dbReference>
<evidence type="ECO:0000256" key="1">
    <source>
        <dbReference type="SAM" id="Phobius"/>
    </source>
</evidence>
<dbReference type="GeneID" id="102213077"/>
<reference evidence="4" key="1">
    <citation type="submission" date="2025-08" db="UniProtKB">
        <authorList>
            <consortium name="RefSeq"/>
        </authorList>
    </citation>
    <scope>IDENTIFICATION</scope>
</reference>
<protein>
    <submittedName>
        <fullName evidence="4">Uncharacterized protein LOC102213077</fullName>
    </submittedName>
</protein>
<evidence type="ECO:0000313" key="4">
    <source>
        <dbReference type="RefSeq" id="XP_005753181.1"/>
    </source>
</evidence>
<dbReference type="AlphaFoldDB" id="A0A9Y3S1I1"/>
<dbReference type="InterPro" id="IPR003599">
    <property type="entry name" value="Ig_sub"/>
</dbReference>
<organism evidence="3 4">
    <name type="scientific">Pundamilia nyererei</name>
    <dbReference type="NCBI Taxonomy" id="303518"/>
    <lineage>
        <taxon>Eukaryota</taxon>
        <taxon>Metazoa</taxon>
        <taxon>Chordata</taxon>
        <taxon>Craniata</taxon>
        <taxon>Vertebrata</taxon>
        <taxon>Euteleostomi</taxon>
        <taxon>Actinopterygii</taxon>
        <taxon>Neopterygii</taxon>
        <taxon>Teleostei</taxon>
        <taxon>Neoteleostei</taxon>
        <taxon>Acanthomorphata</taxon>
        <taxon>Ovalentaria</taxon>
        <taxon>Cichlomorphae</taxon>
        <taxon>Cichliformes</taxon>
        <taxon>Cichlidae</taxon>
        <taxon>African cichlids</taxon>
        <taxon>Pseudocrenilabrinae</taxon>
        <taxon>Haplochromini</taxon>
        <taxon>Pundamilia</taxon>
    </lineage>
</organism>